<evidence type="ECO:0000256" key="2">
    <source>
        <dbReference type="ARBA" id="ARBA00004824"/>
    </source>
</evidence>
<protein>
    <recommendedName>
        <fullName evidence="6">branched-chain-amino-acid transaminase</fullName>
        <ecNumber evidence="6">2.6.1.42</ecNumber>
    </recommendedName>
</protein>
<evidence type="ECO:0000256" key="8">
    <source>
        <dbReference type="ARBA" id="ARBA00048798"/>
    </source>
</evidence>
<comment type="catalytic activity">
    <reaction evidence="8">
        <text>L-isoleucine + 2-oxoglutarate = (S)-3-methyl-2-oxopentanoate + L-glutamate</text>
        <dbReference type="Rhea" id="RHEA:24801"/>
        <dbReference type="ChEBI" id="CHEBI:16810"/>
        <dbReference type="ChEBI" id="CHEBI:29985"/>
        <dbReference type="ChEBI" id="CHEBI:35146"/>
        <dbReference type="ChEBI" id="CHEBI:58045"/>
        <dbReference type="EC" id="2.6.1.42"/>
    </reaction>
</comment>
<evidence type="ECO:0000256" key="3">
    <source>
        <dbReference type="ARBA" id="ARBA00004931"/>
    </source>
</evidence>
<dbReference type="Proteomes" id="UP001367030">
    <property type="component" value="Unassembled WGS sequence"/>
</dbReference>
<comment type="pathway">
    <text evidence="3">Amino-acid biosynthesis; L-valine biosynthesis; L-valine from pyruvate: step 4/4.</text>
</comment>
<evidence type="ECO:0000256" key="1">
    <source>
        <dbReference type="ARBA" id="ARBA00003109"/>
    </source>
</evidence>
<dbReference type="InterPro" id="IPR036038">
    <property type="entry name" value="Aminotransferase-like"/>
</dbReference>
<dbReference type="GO" id="GO:0008483">
    <property type="term" value="F:transaminase activity"/>
    <property type="evidence" value="ECO:0007669"/>
    <property type="project" value="UniProtKB-KW"/>
</dbReference>
<evidence type="ECO:0000256" key="6">
    <source>
        <dbReference type="ARBA" id="ARBA00013053"/>
    </source>
</evidence>
<dbReference type="InterPro" id="IPR050571">
    <property type="entry name" value="Class-IV_PLP-Dep_Aminotrnsfr"/>
</dbReference>
<gene>
    <name evidence="10" type="ORF">WKW79_16060</name>
</gene>
<dbReference type="RefSeq" id="WP_340336171.1">
    <property type="nucleotide sequence ID" value="NZ_JBBKZS010000006.1"/>
</dbReference>
<dbReference type="EMBL" id="JBBKZS010000006">
    <property type="protein sequence ID" value="MEJ8856095.1"/>
    <property type="molecule type" value="Genomic_DNA"/>
</dbReference>
<evidence type="ECO:0000256" key="4">
    <source>
        <dbReference type="ARBA" id="ARBA00005072"/>
    </source>
</evidence>
<comment type="catalytic activity">
    <reaction evidence="9">
        <text>L-leucine + 2-oxoglutarate = 4-methyl-2-oxopentanoate + L-glutamate</text>
        <dbReference type="Rhea" id="RHEA:18321"/>
        <dbReference type="ChEBI" id="CHEBI:16810"/>
        <dbReference type="ChEBI" id="CHEBI:17865"/>
        <dbReference type="ChEBI" id="CHEBI:29985"/>
        <dbReference type="ChEBI" id="CHEBI:57427"/>
        <dbReference type="EC" id="2.6.1.42"/>
    </reaction>
</comment>
<organism evidence="10 11">
    <name type="scientific">Variovorax robiniae</name>
    <dbReference type="NCBI Taxonomy" id="1836199"/>
    <lineage>
        <taxon>Bacteria</taxon>
        <taxon>Pseudomonadati</taxon>
        <taxon>Pseudomonadota</taxon>
        <taxon>Betaproteobacteria</taxon>
        <taxon>Burkholderiales</taxon>
        <taxon>Comamonadaceae</taxon>
        <taxon>Variovorax</taxon>
    </lineage>
</organism>
<keyword evidence="10" id="KW-0032">Aminotransferase</keyword>
<evidence type="ECO:0000256" key="7">
    <source>
        <dbReference type="ARBA" id="ARBA00048212"/>
    </source>
</evidence>
<sequence>MSIPATPPVAQFEGGCVFIDGAYAPLSEAKVSLFDWGFTRSDVTYDVATTWKGSFFRLDAHMDRFFSSLQKMHLAIPYSRAELREILHGCVRAGGLQDGYVAMVCTRGVPPRGARDPRMAQNRFYAYALPYVWIASREKQLAGIDLHISERQRISPASVDPTVKNYHWIDLVQSMFDAYDRGHDTSCVVDAEGNVTEGPGFNVFAVKDGQVFTADRGVLEGISRRTVLELCGKLDIPLHVGPLPVDALRNADEVFLTSSGGGVLPIGKIDGKPLPPFPGPVTTRLYEGYWALHDDPAFNDPVDYGSEG</sequence>
<dbReference type="PANTHER" id="PTHR42743">
    <property type="entry name" value="AMINO-ACID AMINOTRANSFERASE"/>
    <property type="match status" value="1"/>
</dbReference>
<comment type="pathway">
    <text evidence="4">Amino-acid biosynthesis; L-leucine biosynthesis; L-leucine from 3-methyl-2-oxobutanoate: step 4/4.</text>
</comment>
<reference evidence="10 11" key="1">
    <citation type="submission" date="2024-03" db="EMBL/GenBank/DDBJ databases">
        <title>Novel species of the genus Variovorax.</title>
        <authorList>
            <person name="Liu Q."/>
            <person name="Xin Y.-H."/>
        </authorList>
    </citation>
    <scope>NUCLEOTIDE SEQUENCE [LARGE SCALE GENOMIC DNA]</scope>
    <source>
        <strain evidence="10 11">KACC 18901</strain>
    </source>
</reference>
<proteinExistence type="inferred from homology"/>
<dbReference type="InterPro" id="IPR043132">
    <property type="entry name" value="BCAT-like_C"/>
</dbReference>
<name>A0ABU8X8E3_9BURK</name>
<evidence type="ECO:0000313" key="10">
    <source>
        <dbReference type="EMBL" id="MEJ8856095.1"/>
    </source>
</evidence>
<keyword evidence="11" id="KW-1185">Reference proteome</keyword>
<dbReference type="InterPro" id="IPR043131">
    <property type="entry name" value="BCAT-like_N"/>
</dbReference>
<dbReference type="PANTHER" id="PTHR42743:SF11">
    <property type="entry name" value="AMINODEOXYCHORISMATE LYASE"/>
    <property type="match status" value="1"/>
</dbReference>
<accession>A0ABU8X8E3</accession>
<comment type="function">
    <text evidence="1">Acts on leucine, isoleucine and valine.</text>
</comment>
<dbReference type="InterPro" id="IPR001544">
    <property type="entry name" value="Aminotrans_IV"/>
</dbReference>
<comment type="catalytic activity">
    <reaction evidence="7">
        <text>L-valine + 2-oxoglutarate = 3-methyl-2-oxobutanoate + L-glutamate</text>
        <dbReference type="Rhea" id="RHEA:24813"/>
        <dbReference type="ChEBI" id="CHEBI:11851"/>
        <dbReference type="ChEBI" id="CHEBI:16810"/>
        <dbReference type="ChEBI" id="CHEBI:29985"/>
        <dbReference type="ChEBI" id="CHEBI:57762"/>
        <dbReference type="EC" id="2.6.1.42"/>
    </reaction>
</comment>
<dbReference type="SUPFAM" id="SSF56752">
    <property type="entry name" value="D-aminoacid aminotransferase-like PLP-dependent enzymes"/>
    <property type="match status" value="1"/>
</dbReference>
<dbReference type="Pfam" id="PF01063">
    <property type="entry name" value="Aminotran_4"/>
    <property type="match status" value="1"/>
</dbReference>
<comment type="pathway">
    <text evidence="2">Amino-acid biosynthesis; L-isoleucine biosynthesis; L-isoleucine from 2-oxobutanoate: step 4/4.</text>
</comment>
<dbReference type="Gene3D" id="3.30.470.10">
    <property type="match status" value="1"/>
</dbReference>
<dbReference type="Gene3D" id="3.20.10.10">
    <property type="entry name" value="D-amino Acid Aminotransferase, subunit A, domain 2"/>
    <property type="match status" value="1"/>
</dbReference>
<keyword evidence="10" id="KW-0808">Transferase</keyword>
<evidence type="ECO:0000256" key="5">
    <source>
        <dbReference type="ARBA" id="ARBA00009320"/>
    </source>
</evidence>
<comment type="similarity">
    <text evidence="5">Belongs to the class-IV pyridoxal-phosphate-dependent aminotransferase family.</text>
</comment>
<dbReference type="EC" id="2.6.1.42" evidence="6"/>
<comment type="caution">
    <text evidence="10">The sequence shown here is derived from an EMBL/GenBank/DDBJ whole genome shotgun (WGS) entry which is preliminary data.</text>
</comment>
<evidence type="ECO:0000256" key="9">
    <source>
        <dbReference type="ARBA" id="ARBA00049229"/>
    </source>
</evidence>
<evidence type="ECO:0000313" key="11">
    <source>
        <dbReference type="Proteomes" id="UP001367030"/>
    </source>
</evidence>